<dbReference type="EMBL" id="JACIEE010000005">
    <property type="protein sequence ID" value="MBB3977400.1"/>
    <property type="molecule type" value="Genomic_DNA"/>
</dbReference>
<dbReference type="Gene3D" id="3.40.50.1820">
    <property type="entry name" value="alpha/beta hydrolase"/>
    <property type="match status" value="1"/>
</dbReference>
<keyword evidence="2" id="KW-0732">Signal</keyword>
<dbReference type="PROSITE" id="PS51257">
    <property type="entry name" value="PROKAR_LIPOPROTEIN"/>
    <property type="match status" value="1"/>
</dbReference>
<evidence type="ECO:0000256" key="2">
    <source>
        <dbReference type="SAM" id="SignalP"/>
    </source>
</evidence>
<feature type="compositionally biased region" description="Pro residues" evidence="1">
    <location>
        <begin position="413"/>
        <end position="422"/>
    </location>
</feature>
<evidence type="ECO:0000313" key="4">
    <source>
        <dbReference type="Proteomes" id="UP000574761"/>
    </source>
</evidence>
<feature type="signal peptide" evidence="2">
    <location>
        <begin position="1"/>
        <end position="15"/>
    </location>
</feature>
<dbReference type="Proteomes" id="UP000574761">
    <property type="component" value="Unassembled WGS sequence"/>
</dbReference>
<dbReference type="InterPro" id="IPR010297">
    <property type="entry name" value="DUF900_hydrolase"/>
</dbReference>
<dbReference type="AlphaFoldDB" id="A0A7W6DAV9"/>
<reference evidence="3 4" key="1">
    <citation type="submission" date="2020-08" db="EMBL/GenBank/DDBJ databases">
        <title>Genomic Encyclopedia of Type Strains, Phase IV (KMG-IV): sequencing the most valuable type-strain genomes for metagenomic binning, comparative biology and taxonomic classification.</title>
        <authorList>
            <person name="Goeker M."/>
        </authorList>
    </citation>
    <scope>NUCLEOTIDE SEQUENCE [LARGE SCALE GENOMIC DNA]</scope>
    <source>
        <strain evidence="3 4">DSM 100211</strain>
    </source>
</reference>
<name>A0A7W6DAV9_9HYPH</name>
<dbReference type="PANTHER" id="PTHR36513:SF1">
    <property type="entry name" value="TRANSMEMBRANE PROTEIN"/>
    <property type="match status" value="1"/>
</dbReference>
<comment type="caution">
    <text evidence="3">The sequence shown here is derived from an EMBL/GenBank/DDBJ whole genome shotgun (WGS) entry which is preliminary data.</text>
</comment>
<organism evidence="3 4">
    <name type="scientific">Mycoplana azooxidifex</name>
    <dbReference type="NCBI Taxonomy" id="1636188"/>
    <lineage>
        <taxon>Bacteria</taxon>
        <taxon>Pseudomonadati</taxon>
        <taxon>Pseudomonadota</taxon>
        <taxon>Alphaproteobacteria</taxon>
        <taxon>Hyphomicrobiales</taxon>
        <taxon>Rhizobiaceae</taxon>
        <taxon>Mycoplana</taxon>
    </lineage>
</organism>
<dbReference type="InterPro" id="IPR029058">
    <property type="entry name" value="AB_hydrolase_fold"/>
</dbReference>
<accession>A0A7W6DAV9</accession>
<proteinExistence type="predicted"/>
<evidence type="ECO:0000313" key="3">
    <source>
        <dbReference type="EMBL" id="MBB3977400.1"/>
    </source>
</evidence>
<dbReference type="SUPFAM" id="SSF53474">
    <property type="entry name" value="alpha/beta-Hydrolases"/>
    <property type="match status" value="1"/>
</dbReference>
<feature type="chain" id="PRO_5030915257" evidence="2">
    <location>
        <begin position="16"/>
        <end position="422"/>
    </location>
</feature>
<evidence type="ECO:0000256" key="1">
    <source>
        <dbReference type="SAM" id="MobiDB-lite"/>
    </source>
</evidence>
<feature type="region of interest" description="Disordered" evidence="1">
    <location>
        <begin position="389"/>
        <end position="422"/>
    </location>
</feature>
<dbReference type="InterPro" id="IPR014586">
    <property type="entry name" value="UCP033909"/>
</dbReference>
<sequence>MWRIAIVLSLSVALAACGGKKGYMAPIPETAAVPGTSTVNMLVATTRTPSGDPNTLFSGERSARPYLTDIAVSIPPEKNRKPGSVQWPKKLPPNPEKDFSVLRIQQLSSLESGEEWFRVHNRNGHVMVFVHGFNNRYEDAVFRFAQIVHDSGAQVTPVLFTWPSRAKLFDYNYDKESTNYSRSGLERLLQALQKEKGVTDITILAHSMGTWLAMEALRQMAIRDGRVASKIENVVLASPDLDVDVFARQWSELGAHRPTFTIFVSQDDKALALSRFISGDVQRLGQINPADEPYRSQFEKAGITVVDLTKVKTGDRLAHGKFAESPQIVQLIGERLVNGQTLTDSDVSLGEGITAIVAGTAGGIGRVAATTVATPIDLLTMSPSEERLSGKVDPALMFDDEAQESPQLATQPAPKPAPQPVR</sequence>
<dbReference type="Pfam" id="PF05990">
    <property type="entry name" value="DUF900"/>
    <property type="match status" value="1"/>
</dbReference>
<protein>
    <submittedName>
        <fullName evidence="3">Esterase/lipase superfamily enzyme</fullName>
    </submittedName>
</protein>
<dbReference type="PIRSF" id="PIRSF033909">
    <property type="entry name" value="UCP033909"/>
    <property type="match status" value="1"/>
</dbReference>
<gene>
    <name evidence="3" type="ORF">GGQ64_002606</name>
</gene>
<dbReference type="PANTHER" id="PTHR36513">
    <property type="entry name" value="ABC TRANSMEMBRANE TYPE-1 DOMAIN-CONTAINING PROTEIN"/>
    <property type="match status" value="1"/>
</dbReference>
<keyword evidence="4" id="KW-1185">Reference proteome</keyword>